<dbReference type="EMBL" id="JAVDTI010000001">
    <property type="protein sequence ID" value="MDR6804558.1"/>
    <property type="molecule type" value="Genomic_DNA"/>
</dbReference>
<accession>A0ABU1QTU3</accession>
<sequence>MKKLKLNVGSFDFDEILSRDQLKNILGGDPPASSGGSCSNNVCSVYAAGYTYWGNCASGWGGGTGHVMPCSCDTAYGPYTTSSGTYNCGS</sequence>
<dbReference type="Proteomes" id="UP001264980">
    <property type="component" value="Unassembled WGS sequence"/>
</dbReference>
<protein>
    <recommendedName>
        <fullName evidence="3">Bacteriocin</fullName>
    </recommendedName>
</protein>
<comment type="caution">
    <text evidence="1">The sequence shown here is derived from an EMBL/GenBank/DDBJ whole genome shotgun (WGS) entry which is preliminary data.</text>
</comment>
<evidence type="ECO:0000313" key="2">
    <source>
        <dbReference type="Proteomes" id="UP001264980"/>
    </source>
</evidence>
<organism evidence="1 2">
    <name type="scientific">Dyadobacter fermentans</name>
    <dbReference type="NCBI Taxonomy" id="94254"/>
    <lineage>
        <taxon>Bacteria</taxon>
        <taxon>Pseudomonadati</taxon>
        <taxon>Bacteroidota</taxon>
        <taxon>Cytophagia</taxon>
        <taxon>Cytophagales</taxon>
        <taxon>Spirosomataceae</taxon>
        <taxon>Dyadobacter</taxon>
    </lineage>
</organism>
<reference evidence="1 2" key="1">
    <citation type="submission" date="2023-07" db="EMBL/GenBank/DDBJ databases">
        <title>Sorghum-associated microbial communities from plants grown in Nebraska, USA.</title>
        <authorList>
            <person name="Schachtman D."/>
        </authorList>
    </citation>
    <scope>NUCLEOTIDE SEQUENCE [LARGE SCALE GENOMIC DNA]</scope>
    <source>
        <strain evidence="1 2">BE57</strain>
    </source>
</reference>
<name>A0ABU1QTU3_9BACT</name>
<proteinExistence type="predicted"/>
<keyword evidence="2" id="KW-1185">Reference proteome</keyword>
<gene>
    <name evidence="1" type="ORF">J2W84_001595</name>
</gene>
<evidence type="ECO:0008006" key="3">
    <source>
        <dbReference type="Google" id="ProtNLM"/>
    </source>
</evidence>
<evidence type="ECO:0000313" key="1">
    <source>
        <dbReference type="EMBL" id="MDR6804558.1"/>
    </source>
</evidence>